<keyword evidence="2" id="KW-0812">Transmembrane</keyword>
<feature type="compositionally biased region" description="Low complexity" evidence="1">
    <location>
        <begin position="287"/>
        <end position="298"/>
    </location>
</feature>
<feature type="compositionally biased region" description="Basic residues" evidence="1">
    <location>
        <begin position="491"/>
        <end position="508"/>
    </location>
</feature>
<keyword evidence="4" id="KW-1185">Reference proteome</keyword>
<keyword evidence="2" id="KW-1133">Transmembrane helix</keyword>
<dbReference type="Proteomes" id="UP000310189">
    <property type="component" value="Unassembled WGS sequence"/>
</dbReference>
<evidence type="ECO:0000256" key="1">
    <source>
        <dbReference type="SAM" id="MobiDB-lite"/>
    </source>
</evidence>
<reference evidence="3 4" key="1">
    <citation type="submission" date="2019-03" db="EMBL/GenBank/DDBJ databases">
        <title>Sequencing 23 genomes of Wallemia ichthyophaga.</title>
        <authorList>
            <person name="Gostincar C."/>
        </authorList>
    </citation>
    <scope>NUCLEOTIDE SEQUENCE [LARGE SCALE GENOMIC DNA]</scope>
    <source>
        <strain evidence="3 4">EXF-5753</strain>
    </source>
</reference>
<feature type="compositionally biased region" description="Polar residues" evidence="1">
    <location>
        <begin position="441"/>
        <end position="454"/>
    </location>
</feature>
<feature type="region of interest" description="Disordered" evidence="1">
    <location>
        <begin position="158"/>
        <end position="508"/>
    </location>
</feature>
<organism evidence="3 4">
    <name type="scientific">Wallemia hederae</name>
    <dbReference type="NCBI Taxonomy" id="1540922"/>
    <lineage>
        <taxon>Eukaryota</taxon>
        <taxon>Fungi</taxon>
        <taxon>Dikarya</taxon>
        <taxon>Basidiomycota</taxon>
        <taxon>Wallemiomycotina</taxon>
        <taxon>Wallemiomycetes</taxon>
        <taxon>Wallemiales</taxon>
        <taxon>Wallemiaceae</taxon>
        <taxon>Wallemia</taxon>
    </lineage>
</organism>
<proteinExistence type="predicted"/>
<evidence type="ECO:0000313" key="4">
    <source>
        <dbReference type="Proteomes" id="UP000310189"/>
    </source>
</evidence>
<evidence type="ECO:0000256" key="2">
    <source>
        <dbReference type="SAM" id="Phobius"/>
    </source>
</evidence>
<evidence type="ECO:0000313" key="3">
    <source>
        <dbReference type="EMBL" id="TIA88301.1"/>
    </source>
</evidence>
<feature type="compositionally biased region" description="Polar residues" evidence="1">
    <location>
        <begin position="158"/>
        <end position="168"/>
    </location>
</feature>
<feature type="compositionally biased region" description="Acidic residues" evidence="1">
    <location>
        <begin position="394"/>
        <end position="412"/>
    </location>
</feature>
<accession>A0A4T0FJ52</accession>
<gene>
    <name evidence="3" type="ORF">E3P99_02667</name>
</gene>
<name>A0A4T0FJ52_9BASI</name>
<keyword evidence="2" id="KW-0472">Membrane</keyword>
<feature type="compositionally biased region" description="Low complexity" evidence="1">
    <location>
        <begin position="360"/>
        <end position="373"/>
    </location>
</feature>
<feature type="compositionally biased region" description="Basic and acidic residues" evidence="1">
    <location>
        <begin position="299"/>
        <end position="310"/>
    </location>
</feature>
<protein>
    <submittedName>
        <fullName evidence="3">Uncharacterized protein</fullName>
    </submittedName>
</protein>
<dbReference type="EMBL" id="SPNW01000040">
    <property type="protein sequence ID" value="TIA88301.1"/>
    <property type="molecule type" value="Genomic_DNA"/>
</dbReference>
<dbReference type="OrthoDB" id="434647at2759"/>
<dbReference type="AlphaFoldDB" id="A0A4T0FJ52"/>
<feature type="compositionally biased region" description="Polar residues" evidence="1">
    <location>
        <begin position="204"/>
        <end position="216"/>
    </location>
</feature>
<comment type="caution">
    <text evidence="3">The sequence shown here is derived from an EMBL/GenBank/DDBJ whole genome shotgun (WGS) entry which is preliminary data.</text>
</comment>
<sequence length="508" mass="56799">MSFIYSIIFKLYTLNTILASFRALKPNSEREQRVLLSERRRQISTALQIWLCWFIWLKMSTVVDFLLSWMWFYWQIKTFVLFTFILTSKQTANAVFVDALRPTLQPYESRADGVFALLDDTLVIGKWVLTDVIYLTIKRRAASVSYLRRKFDLEQEYEQNTAQQTSAPKTKRVVRRTTGPIVRQRKNVLAAQAESVGNTGVARSKTTTAASQTRPNVQLRRPPQKKAPQQPQHPSPKSPESNALIDSRPTFMSTPKAKALHASQQGNFATPYIPGTMPRTPPSVRLTRSQTRATATASVEKEKEKEKRNESSSSSDSSTSDSEEQAIQSQHPPERARRRPRTNVNLGVDSIANMDRKRNASSASLKSAKSAASDEQPSYKVLRRADPGTRANDSDSESDSSSDNESDSDADADTMSADTKMQDAEESASTASTRASRRTNGEQGDSNTNSTSNIPRKKRIVSAWNREEAQDQTRGPRGALPLRKPTASRGRVLRRPPTRGRGRGRGAA</sequence>
<feature type="compositionally biased region" description="Low complexity" evidence="1">
    <location>
        <begin position="311"/>
        <end position="320"/>
    </location>
</feature>
<feature type="transmembrane region" description="Helical" evidence="2">
    <location>
        <begin position="45"/>
        <end position="74"/>
    </location>
</feature>